<evidence type="ECO:0008006" key="3">
    <source>
        <dbReference type="Google" id="ProtNLM"/>
    </source>
</evidence>
<dbReference type="Proteomes" id="UP000808349">
    <property type="component" value="Unassembled WGS sequence"/>
</dbReference>
<proteinExistence type="predicted"/>
<dbReference type="EMBL" id="JADKFW010000012">
    <property type="protein sequence ID" value="MBK9718673.1"/>
    <property type="molecule type" value="Genomic_DNA"/>
</dbReference>
<sequence length="687" mass="79693">MILLRYLFLIQLLFLFNIAVAQIDPNLPIDETDIIDESNALRISEELPIEDHSVYLTKHPISINQCTLDELSLLPNLSSIEIQLIWNYVLTHRPLISILELQSIPNFDLDKLRKVLPYLQIRDTEFSLRRIGDRLLSDGRKQIIIRWSRVLQKQRGYLLSDSLNNAYLGSPDKLFLRFQNYKPGSFSYGLVAEKDAGEKLWDNASKTKIDYLTAHLFIERLSPKLTALAIGDYKLRIGQGLILDNVFQSAGNQELGLYVKSPDILKPYNSVQENNMFRGIASKIKINGQLKALLFFSKTKVDANLVLSDNGNNENTPSSFTSIQYAGLHRTKSELQDRNALGLMHSGGSLIKNFNKGYVGLGVVYSHVDLQEAKNSAPYQVYEPSKKNQFHSSVFHQFQVNKLLLFGELASDEKGHLALLQGILKGLGKYAESIIIYRNYSSQFYTKNSQTISSTGKSQNEQGILFGFNFLPNKAWKYNLYYDSWTHPWLRYSTDLPSKGNEWSVKMTYTKRKKWSIYLQYKNNIHEENQNDLNESRLHQLTNHSAKIHWEQKLNSNWTWRSRIEWHGYGTNEHIEMGYLIYQDLIYKSLSYPISSTLRFSIFDTDSYNSRIYAYENDLLYQYYIPAYFGRGTRSYINLRYKTRSDWSFELRYAISYFPDQSSNGSSGDMIEGSYRTEIKLQLSKYF</sequence>
<dbReference type="AlphaFoldDB" id="A0A9D7SBC4"/>
<gene>
    <name evidence="1" type="ORF">IPO85_14400</name>
</gene>
<evidence type="ECO:0000313" key="1">
    <source>
        <dbReference type="EMBL" id="MBK9718673.1"/>
    </source>
</evidence>
<accession>A0A9D7SBC4</accession>
<dbReference type="SUPFAM" id="SSF47781">
    <property type="entry name" value="RuvA domain 2-like"/>
    <property type="match status" value="1"/>
</dbReference>
<organism evidence="1 2">
    <name type="scientific">Candidatus Defluviibacterium haderslevense</name>
    <dbReference type="NCBI Taxonomy" id="2981993"/>
    <lineage>
        <taxon>Bacteria</taxon>
        <taxon>Pseudomonadati</taxon>
        <taxon>Bacteroidota</taxon>
        <taxon>Saprospiria</taxon>
        <taxon>Saprospirales</taxon>
        <taxon>Saprospiraceae</taxon>
        <taxon>Candidatus Defluviibacterium</taxon>
    </lineage>
</organism>
<evidence type="ECO:0000313" key="2">
    <source>
        <dbReference type="Proteomes" id="UP000808349"/>
    </source>
</evidence>
<comment type="caution">
    <text evidence="1">The sequence shown here is derived from an EMBL/GenBank/DDBJ whole genome shotgun (WGS) entry which is preliminary data.</text>
</comment>
<name>A0A9D7SBC4_9BACT</name>
<reference evidence="1 2" key="1">
    <citation type="submission" date="2020-10" db="EMBL/GenBank/DDBJ databases">
        <title>Connecting structure to function with the recovery of over 1000 high-quality activated sludge metagenome-assembled genomes encoding full-length rRNA genes using long-read sequencing.</title>
        <authorList>
            <person name="Singleton C.M."/>
            <person name="Petriglieri F."/>
            <person name="Kristensen J.M."/>
            <person name="Kirkegaard R.H."/>
            <person name="Michaelsen T.Y."/>
            <person name="Andersen M.H."/>
            <person name="Karst S.M."/>
            <person name="Dueholm M.S."/>
            <person name="Nielsen P.H."/>
            <person name="Albertsen M."/>
        </authorList>
    </citation>
    <scope>NUCLEOTIDE SEQUENCE [LARGE SCALE GENOMIC DNA]</scope>
    <source>
        <strain evidence="1">Ribe_18-Q3-R11-54_BAT3C.373</strain>
    </source>
</reference>
<protein>
    <recommendedName>
        <fullName evidence="3">Helix-hairpin-helix domain-containing protein</fullName>
    </recommendedName>
</protein>
<dbReference type="InterPro" id="IPR010994">
    <property type="entry name" value="RuvA_2-like"/>
</dbReference>